<proteinExistence type="predicted"/>
<organism evidence="1 2">
    <name type="scientific">Cellulomonas hominis</name>
    <dbReference type="NCBI Taxonomy" id="156981"/>
    <lineage>
        <taxon>Bacteria</taxon>
        <taxon>Bacillati</taxon>
        <taxon>Actinomycetota</taxon>
        <taxon>Actinomycetes</taxon>
        <taxon>Micrococcales</taxon>
        <taxon>Cellulomonadaceae</taxon>
        <taxon>Cellulomonas</taxon>
    </lineage>
</organism>
<dbReference type="EMBL" id="SZYE01000060">
    <property type="protein sequence ID" value="TKR23798.1"/>
    <property type="molecule type" value="Genomic_DNA"/>
</dbReference>
<dbReference type="OrthoDB" id="5146840at2"/>
<comment type="caution">
    <text evidence="1">The sequence shown here is derived from an EMBL/GenBank/DDBJ whole genome shotgun (WGS) entry which is preliminary data.</text>
</comment>
<dbReference type="RefSeq" id="WP_154729421.1">
    <property type="nucleotide sequence ID" value="NZ_SZYE01000060.1"/>
</dbReference>
<sequence>MKPTTSTSDRDRRKKKLWVVLGVGLLAAAVAGGGALSTLFTTISGNEFRAAVPNTEDVPEGALVRITGAAIDHEFDSSTFNHLVRASWVLENHGPTATTFDGHFRTVSGSDETLAAALLVQYGEVDPDGEVVGWIDGGTVADPTPFAEATGIDTINGQTQIPIEVRVVLEDPGVIASNDDDLIGEMIRVAADFTVSYLDPINRA</sequence>
<protein>
    <submittedName>
        <fullName evidence="1">Uncharacterized protein</fullName>
    </submittedName>
</protein>
<dbReference type="Proteomes" id="UP000308121">
    <property type="component" value="Unassembled WGS sequence"/>
</dbReference>
<accession>A0A7Z8K142</accession>
<name>A0A7Z8K142_9CELL</name>
<reference evidence="1 2" key="1">
    <citation type="submission" date="2019-05" db="EMBL/GenBank/DDBJ databases">
        <title>Genome sequence of Cellulomonas hominis strain CS1.</title>
        <authorList>
            <person name="Belmont J."/>
            <person name="Maclea K.S."/>
        </authorList>
    </citation>
    <scope>NUCLEOTIDE SEQUENCE [LARGE SCALE GENOMIC DNA]</scope>
    <source>
        <strain evidence="1 2">CS1</strain>
    </source>
</reference>
<evidence type="ECO:0000313" key="2">
    <source>
        <dbReference type="Proteomes" id="UP000308121"/>
    </source>
</evidence>
<dbReference type="AlphaFoldDB" id="A0A7Z8K142"/>
<gene>
    <name evidence="1" type="ORF">FA014_09355</name>
</gene>
<evidence type="ECO:0000313" key="1">
    <source>
        <dbReference type="EMBL" id="TKR23798.1"/>
    </source>
</evidence>